<dbReference type="Pfam" id="PF02940">
    <property type="entry name" value="mRNA_triPase"/>
    <property type="match status" value="1"/>
</dbReference>
<dbReference type="EMBL" id="LK023317">
    <property type="protein sequence ID" value="CDS05855.1"/>
    <property type="molecule type" value="Genomic_DNA"/>
</dbReference>
<evidence type="ECO:0000259" key="10">
    <source>
        <dbReference type="Pfam" id="PF02940"/>
    </source>
</evidence>
<dbReference type="SUPFAM" id="SSF55154">
    <property type="entry name" value="CYTH-like phosphatases"/>
    <property type="match status" value="1"/>
</dbReference>
<evidence type="ECO:0000256" key="1">
    <source>
        <dbReference type="ARBA" id="ARBA00001946"/>
    </source>
</evidence>
<dbReference type="PANTHER" id="PTHR28118:SF1">
    <property type="entry name" value="POLYNUCLEOTIDE 5'-TRIPHOSPHATASE CTL1-RELATED"/>
    <property type="match status" value="1"/>
</dbReference>
<evidence type="ECO:0000256" key="6">
    <source>
        <dbReference type="ARBA" id="ARBA00023242"/>
    </source>
</evidence>
<keyword evidence="6 8" id="KW-0539">Nucleus</keyword>
<keyword evidence="8" id="KW-0506">mRNA capping</keyword>
<organism evidence="11">
    <name type="scientific">Lichtheimia ramosa</name>
    <dbReference type="NCBI Taxonomy" id="688394"/>
    <lineage>
        <taxon>Eukaryota</taxon>
        <taxon>Fungi</taxon>
        <taxon>Fungi incertae sedis</taxon>
        <taxon>Mucoromycota</taxon>
        <taxon>Mucoromycotina</taxon>
        <taxon>Mucoromycetes</taxon>
        <taxon>Mucorales</taxon>
        <taxon>Lichtheimiaceae</taxon>
        <taxon>Lichtheimia</taxon>
    </lineage>
</organism>
<dbReference type="GO" id="GO:0031533">
    <property type="term" value="C:mRNA capping enzyme complex"/>
    <property type="evidence" value="ECO:0007669"/>
    <property type="project" value="UniProtKB-UniRule"/>
</dbReference>
<evidence type="ECO:0000256" key="4">
    <source>
        <dbReference type="ARBA" id="ARBA00022664"/>
    </source>
</evidence>
<evidence type="ECO:0000256" key="7">
    <source>
        <dbReference type="ARBA" id="ARBA00047740"/>
    </source>
</evidence>
<dbReference type="GO" id="GO:0004651">
    <property type="term" value="F:polynucleotide 5'-phosphatase activity"/>
    <property type="evidence" value="ECO:0007669"/>
    <property type="project" value="UniProtKB-UniRule"/>
</dbReference>
<evidence type="ECO:0000313" key="11">
    <source>
        <dbReference type="EMBL" id="CDS05855.1"/>
    </source>
</evidence>
<evidence type="ECO:0000256" key="5">
    <source>
        <dbReference type="ARBA" id="ARBA00022801"/>
    </source>
</evidence>
<protein>
    <recommendedName>
        <fullName evidence="8">mRNA-capping enzyme subunit beta</fullName>
        <ecNumber evidence="8">3.6.1.74</ecNumber>
    </recommendedName>
    <alternativeName>
        <fullName evidence="8">mRNA 5'-phosphatase</fullName>
    </alternativeName>
    <alternativeName>
        <fullName evidence="8">mRNA 5'-triphosphate monophosphatase</fullName>
    </alternativeName>
</protein>
<proteinExistence type="inferred from homology"/>
<keyword evidence="4 8" id="KW-0507">mRNA processing</keyword>
<comment type="subunit">
    <text evidence="8">Heterodimer. The mRNA-capping enzyme is composed of two separate chains alpha and beta, respectively a mRNA guanylyltransferase and an mRNA 5'-triphosphate monophosphatase.</text>
</comment>
<accession>A0A077WEH8</accession>
<evidence type="ECO:0000256" key="9">
    <source>
        <dbReference type="SAM" id="MobiDB-lite"/>
    </source>
</evidence>
<sequence>MLKDNDNSRAAVSNSASSSLPFTMDNNTESRKRPASDLNDKDENSNKRPYIPERRETTIFGVRPVDDIVQYVADFIAAHCDQENVEIEGKLGLLIDKQTRRRINMNALTETVIGSGLENRIRFESNMPLAQHKHFNEMLNALVTKSNARGYRGERIHYKHTYETDRFYHPNNNTRTKWRVTTNQQTGQLVENGIIEKIRIADLNIHAPTQPLDYRISINLEIPRPKPTGQPVFERNKDRVSYKQGGIHFDLTQVKGAADKDPDVRHELELEIMDPAQLARERSKMARGDPSHYMDTIESFVNNIRILSRKALKIPHNA</sequence>
<dbReference type="GO" id="GO:0140818">
    <property type="term" value="F:mRNA 5'-triphosphate monophosphatase activity"/>
    <property type="evidence" value="ECO:0007669"/>
    <property type="project" value="UniProtKB-EC"/>
</dbReference>
<dbReference type="InterPro" id="IPR040343">
    <property type="entry name" value="Cet1/Ctl1"/>
</dbReference>
<name>A0A077WEH8_9FUNG</name>
<feature type="domain" description="mRNA triphosphatase Cet1-like" evidence="10">
    <location>
        <begin position="66"/>
        <end position="272"/>
    </location>
</feature>
<comment type="cofactor">
    <cofactor evidence="1 8">
        <name>Mg(2+)</name>
        <dbReference type="ChEBI" id="CHEBI:18420"/>
    </cofactor>
</comment>
<evidence type="ECO:0000256" key="3">
    <source>
        <dbReference type="ARBA" id="ARBA00006345"/>
    </source>
</evidence>
<dbReference type="OrthoDB" id="272147at2759"/>
<comment type="function">
    <text evidence="8">First step of mRNA capping. Converts the 5'-triphosphate end of a nascent mRNA chain into a diphosphate end.</text>
</comment>
<dbReference type="InterPro" id="IPR037009">
    <property type="entry name" value="mRNA_triPase_Cet1_sf"/>
</dbReference>
<dbReference type="InterPro" id="IPR004206">
    <property type="entry name" value="mRNA_triPase_Cet1"/>
</dbReference>
<feature type="compositionally biased region" description="Low complexity" evidence="9">
    <location>
        <begin position="8"/>
        <end position="19"/>
    </location>
</feature>
<comment type="catalytic activity">
    <reaction evidence="7">
        <text>a 5'-end triphospho-ribonucleoside in mRNA + H2O = a 5'-end diphospho-ribonucleoside in mRNA + phosphate + H(+)</text>
        <dbReference type="Rhea" id="RHEA:67004"/>
        <dbReference type="Rhea" id="RHEA-COMP:17164"/>
        <dbReference type="Rhea" id="RHEA-COMP:17165"/>
        <dbReference type="ChEBI" id="CHEBI:15377"/>
        <dbReference type="ChEBI" id="CHEBI:15378"/>
        <dbReference type="ChEBI" id="CHEBI:43474"/>
        <dbReference type="ChEBI" id="CHEBI:167616"/>
        <dbReference type="ChEBI" id="CHEBI:167618"/>
        <dbReference type="EC" id="3.6.1.74"/>
    </reaction>
    <physiologicalReaction direction="left-to-right" evidence="7">
        <dbReference type="Rhea" id="RHEA:67005"/>
    </physiologicalReaction>
</comment>
<evidence type="ECO:0000256" key="2">
    <source>
        <dbReference type="ARBA" id="ARBA00004123"/>
    </source>
</evidence>
<evidence type="ECO:0000256" key="8">
    <source>
        <dbReference type="RuleBase" id="RU367053"/>
    </source>
</evidence>
<gene>
    <name evidence="11" type="ORF">LRAMOSA08383</name>
</gene>
<dbReference type="CDD" id="cd07470">
    <property type="entry name" value="CYTH-like_mRNA_RTPase"/>
    <property type="match status" value="1"/>
</dbReference>
<dbReference type="AlphaFoldDB" id="A0A077WEH8"/>
<dbReference type="EC" id="3.6.1.74" evidence="8"/>
<dbReference type="InterPro" id="IPR033469">
    <property type="entry name" value="CYTH-like_dom_sf"/>
</dbReference>
<dbReference type="Gene3D" id="3.20.100.10">
    <property type="entry name" value="mRNA triphosphatase Cet1-like"/>
    <property type="match status" value="1"/>
</dbReference>
<reference evidence="11" key="1">
    <citation type="journal article" date="2014" name="Genome Announc.">
        <title>De novo whole-genome sequence and genome annotation of Lichtheimia ramosa.</title>
        <authorList>
            <person name="Linde J."/>
            <person name="Schwartze V."/>
            <person name="Binder U."/>
            <person name="Lass-Florl C."/>
            <person name="Voigt K."/>
            <person name="Horn F."/>
        </authorList>
    </citation>
    <scope>NUCLEOTIDE SEQUENCE</scope>
    <source>
        <strain evidence="11">JMRC FSU:6197</strain>
    </source>
</reference>
<dbReference type="PANTHER" id="PTHR28118">
    <property type="entry name" value="POLYNUCLEOTIDE 5'-TRIPHOSPHATASE-RELATED"/>
    <property type="match status" value="1"/>
</dbReference>
<keyword evidence="5 8" id="KW-0378">Hydrolase</keyword>
<feature type="compositionally biased region" description="Basic and acidic residues" evidence="9">
    <location>
        <begin position="28"/>
        <end position="52"/>
    </location>
</feature>
<comment type="similarity">
    <text evidence="3 8">Belongs to the fungal TPase family.</text>
</comment>
<comment type="subcellular location">
    <subcellularLocation>
        <location evidence="2 8">Nucleus</location>
    </subcellularLocation>
</comment>
<feature type="region of interest" description="Disordered" evidence="9">
    <location>
        <begin position="1"/>
        <end position="52"/>
    </location>
</feature>
<dbReference type="GO" id="GO:0006370">
    <property type="term" value="P:7-methylguanosine mRNA capping"/>
    <property type="evidence" value="ECO:0007669"/>
    <property type="project" value="UniProtKB-UniRule"/>
</dbReference>